<dbReference type="VEuPathDB" id="MicrosporidiaDB:THOM_0963"/>
<dbReference type="OrthoDB" id="515887at2759"/>
<dbReference type="InParanoid" id="L7JX55"/>
<accession>L7JX55</accession>
<evidence type="ECO:0000256" key="3">
    <source>
        <dbReference type="ARBA" id="ARBA00022692"/>
    </source>
</evidence>
<dbReference type="InterPro" id="IPR051717">
    <property type="entry name" value="MFS_MFSD6"/>
</dbReference>
<feature type="domain" description="Major facilitator superfamily associated" evidence="8">
    <location>
        <begin position="14"/>
        <end position="400"/>
    </location>
</feature>
<evidence type="ECO:0000256" key="6">
    <source>
        <dbReference type="SAM" id="MobiDB-lite"/>
    </source>
</evidence>
<evidence type="ECO:0000256" key="4">
    <source>
        <dbReference type="ARBA" id="ARBA00022989"/>
    </source>
</evidence>
<dbReference type="InterPro" id="IPR036259">
    <property type="entry name" value="MFS_trans_sf"/>
</dbReference>
<evidence type="ECO:0000256" key="2">
    <source>
        <dbReference type="ARBA" id="ARBA00005241"/>
    </source>
</evidence>
<protein>
    <submittedName>
        <fullName evidence="9">Major Facilitator Superfamily (MFS)</fullName>
    </submittedName>
</protein>
<dbReference type="SUPFAM" id="SSF103473">
    <property type="entry name" value="MFS general substrate transporter"/>
    <property type="match status" value="1"/>
</dbReference>
<feature type="transmembrane region" description="Helical" evidence="7">
    <location>
        <begin position="78"/>
        <end position="100"/>
    </location>
</feature>
<evidence type="ECO:0000313" key="9">
    <source>
        <dbReference type="EMBL" id="ELQ76053.1"/>
    </source>
</evidence>
<feature type="transmembrane region" description="Helical" evidence="7">
    <location>
        <begin position="416"/>
        <end position="436"/>
    </location>
</feature>
<reference evidence="9 10" key="1">
    <citation type="journal article" date="2012" name="PLoS Pathog.">
        <title>The genome of the obligate intracellular parasite Trachipleistophora hominis: new insights into microsporidian genome dynamics and reductive evolution.</title>
        <authorList>
            <person name="Heinz E."/>
            <person name="Williams T.A."/>
            <person name="Nakjang S."/>
            <person name="Noel C.J."/>
            <person name="Swan D.C."/>
            <person name="Goldberg A.V."/>
            <person name="Harris S.R."/>
            <person name="Weinmaier T."/>
            <person name="Markert S."/>
            <person name="Becher D."/>
            <person name="Bernhardt J."/>
            <person name="Dagan T."/>
            <person name="Hacker C."/>
            <person name="Lucocq J.M."/>
            <person name="Schweder T."/>
            <person name="Rattei T."/>
            <person name="Hall N."/>
            <person name="Hirt R.P."/>
            <person name="Embley T.M."/>
        </authorList>
    </citation>
    <scope>NUCLEOTIDE SEQUENCE [LARGE SCALE GENOMIC DNA]</scope>
</reference>
<comment type="subcellular location">
    <subcellularLocation>
        <location evidence="1">Membrane</location>
        <topology evidence="1">Multi-pass membrane protein</topology>
    </subcellularLocation>
</comment>
<dbReference type="EMBL" id="JH993885">
    <property type="protein sequence ID" value="ELQ76053.1"/>
    <property type="molecule type" value="Genomic_DNA"/>
</dbReference>
<evidence type="ECO:0000256" key="1">
    <source>
        <dbReference type="ARBA" id="ARBA00004141"/>
    </source>
</evidence>
<keyword evidence="10" id="KW-1185">Reference proteome</keyword>
<dbReference type="Proteomes" id="UP000011185">
    <property type="component" value="Unassembled WGS sequence"/>
</dbReference>
<organism evidence="9 10">
    <name type="scientific">Trachipleistophora hominis</name>
    <name type="common">Microsporidian parasite</name>
    <dbReference type="NCBI Taxonomy" id="72359"/>
    <lineage>
        <taxon>Eukaryota</taxon>
        <taxon>Fungi</taxon>
        <taxon>Fungi incertae sedis</taxon>
        <taxon>Microsporidia</taxon>
        <taxon>Pleistophoridae</taxon>
        <taxon>Trachipleistophora</taxon>
    </lineage>
</organism>
<dbReference type="Gene3D" id="1.20.1250.20">
    <property type="entry name" value="MFS general substrate transporter like domains"/>
    <property type="match status" value="2"/>
</dbReference>
<feature type="transmembrane region" description="Helical" evidence="7">
    <location>
        <begin position="223"/>
        <end position="244"/>
    </location>
</feature>
<name>L7JX55_TRAHO</name>
<dbReference type="Pfam" id="PF12832">
    <property type="entry name" value="MFS_1_like"/>
    <property type="match status" value="1"/>
</dbReference>
<feature type="transmembrane region" description="Helical" evidence="7">
    <location>
        <begin position="106"/>
        <end position="125"/>
    </location>
</feature>
<evidence type="ECO:0000259" key="8">
    <source>
        <dbReference type="Pfam" id="PF12832"/>
    </source>
</evidence>
<dbReference type="PANTHER" id="PTHR16172">
    <property type="entry name" value="MAJOR FACILITATOR SUPERFAMILY DOMAIN-CONTAINING PROTEIN 6-LIKE"/>
    <property type="match status" value="1"/>
</dbReference>
<feature type="region of interest" description="Disordered" evidence="6">
    <location>
        <begin position="458"/>
        <end position="481"/>
    </location>
</feature>
<gene>
    <name evidence="9" type="ORF">THOM_0963</name>
</gene>
<evidence type="ECO:0000313" key="10">
    <source>
        <dbReference type="Proteomes" id="UP000011185"/>
    </source>
</evidence>
<dbReference type="PANTHER" id="PTHR16172:SF41">
    <property type="entry name" value="MAJOR FACILITATOR SUPERFAMILY DOMAIN-CONTAINING PROTEIN 6-LIKE"/>
    <property type="match status" value="1"/>
</dbReference>
<feature type="transmembrane region" description="Helical" evidence="7">
    <location>
        <begin position="180"/>
        <end position="197"/>
    </location>
</feature>
<evidence type="ECO:0000256" key="7">
    <source>
        <dbReference type="SAM" id="Phobius"/>
    </source>
</evidence>
<dbReference type="GO" id="GO:0016020">
    <property type="term" value="C:membrane"/>
    <property type="evidence" value="ECO:0007669"/>
    <property type="project" value="UniProtKB-SubCell"/>
</dbReference>
<dbReference type="HOGENOM" id="CLU_584071_0_0_1"/>
<dbReference type="InterPro" id="IPR024989">
    <property type="entry name" value="MFS_assoc_dom"/>
</dbReference>
<dbReference type="OMA" id="QMIYTGT"/>
<keyword evidence="5 7" id="KW-0472">Membrane</keyword>
<evidence type="ECO:0000256" key="5">
    <source>
        <dbReference type="ARBA" id="ARBA00023136"/>
    </source>
</evidence>
<dbReference type="AlphaFoldDB" id="L7JX55"/>
<sequence length="481" mass="55169">MEPFLNMIRSYAIPLKLLYFFINVQYYAFYQFRGPFAVKMFDVSKEHYGWFLGIILAVCFFTNTFLATANDKFERPKLFICTLLVVSMVSFELFYFWPAVKKHEGIFWLVMFLYSFFNTAIPPLLDRFAIEYLNRTPNVGARTYGRQRLWGTIGYLLGNMAVESLCRTEPKKYDFDNLKYYVPLVTIPAVLFSALFIKSYDRAERSNADIESSWASFLKNRPYLFFIFIILLNGITRAGMTLYLSIYQTEILMLEGYTLSDRIPGFLRSIINVVNKNPISTTATCGVVFEIIILYYSQNIVGRCGLYWPLLFAQVAQFVRFAGYYILPYDNSNTYAFSCLLETMKGVNFGLTHSSGVHIANMMCPPHLKATSQMIYTGTFTGLGSFFGGQIFGLIFSKLSSKSATASEKAKIFSNFYIVNMLITSFGIALFVYKYGMRDRVLSMDSLLGKTQQKKVEDRKVVMDVDEDEGDNKPSNPKSTM</sequence>
<feature type="transmembrane region" description="Helical" evidence="7">
    <location>
        <begin position="12"/>
        <end position="28"/>
    </location>
</feature>
<proteinExistence type="inferred from homology"/>
<comment type="similarity">
    <text evidence="2">Belongs to the major facilitator superfamily. MFSD6 family.</text>
</comment>
<feature type="transmembrane region" description="Helical" evidence="7">
    <location>
        <begin position="48"/>
        <end position="66"/>
    </location>
</feature>
<keyword evidence="4 7" id="KW-1133">Transmembrane helix</keyword>
<feature type="transmembrane region" description="Helical" evidence="7">
    <location>
        <begin position="375"/>
        <end position="396"/>
    </location>
</feature>
<keyword evidence="3 7" id="KW-0812">Transmembrane</keyword>